<protein>
    <submittedName>
        <fullName evidence="1">Uncharacterized protein</fullName>
    </submittedName>
</protein>
<sequence length="96" mass="10530">MCKRASQQGSDRDIILHNRSDGYAATAIEEEKQTIPGESLGPNLFGPGESCERKELASVCLKGERNSDFSIGHLQTYLDGMQYINSSTRHSSRVPG</sequence>
<reference evidence="1 2" key="1">
    <citation type="journal article" date="2012" name="Genome Biol.">
        <title>Sequencing three crocodilian genomes to illuminate the evolution of archosaurs and amniotes.</title>
        <authorList>
            <person name="St John J.A."/>
            <person name="Braun E.L."/>
            <person name="Isberg S.R."/>
            <person name="Miles L.G."/>
            <person name="Chong A.Y."/>
            <person name="Gongora J."/>
            <person name="Dalzell P."/>
            <person name="Moran C."/>
            <person name="Bed'hom B."/>
            <person name="Abzhanov A."/>
            <person name="Burgess S.C."/>
            <person name="Cooksey A.M."/>
            <person name="Castoe T.A."/>
            <person name="Crawford N.G."/>
            <person name="Densmore L.D."/>
            <person name="Drew J.C."/>
            <person name="Edwards S.V."/>
            <person name="Faircloth B.C."/>
            <person name="Fujita M.K."/>
            <person name="Greenwold M.J."/>
            <person name="Hoffmann F.G."/>
            <person name="Howard J.M."/>
            <person name="Iguchi T."/>
            <person name="Janes D.E."/>
            <person name="Khan S.Y."/>
            <person name="Kohno S."/>
            <person name="de Koning A.J."/>
            <person name="Lance S.L."/>
            <person name="McCarthy F.M."/>
            <person name="McCormack J.E."/>
            <person name="Merchant M.E."/>
            <person name="Peterson D.G."/>
            <person name="Pollock D.D."/>
            <person name="Pourmand N."/>
            <person name="Raney B.J."/>
            <person name="Roessler K.A."/>
            <person name="Sanford J.R."/>
            <person name="Sawyer R.H."/>
            <person name="Schmidt C.J."/>
            <person name="Triplett E.W."/>
            <person name="Tuberville T.D."/>
            <person name="Venegas-Anaya M."/>
            <person name="Howard J.T."/>
            <person name="Jarvis E.D."/>
            <person name="Guillette L.J.Jr."/>
            <person name="Glenn T.C."/>
            <person name="Green R.E."/>
            <person name="Ray D.A."/>
        </authorList>
    </citation>
    <scope>NUCLEOTIDE SEQUENCE [LARGE SCALE GENOMIC DNA]</scope>
    <source>
        <strain evidence="1">KSC_2009_1</strain>
    </source>
</reference>
<organism evidence="1 2">
    <name type="scientific">Alligator mississippiensis</name>
    <name type="common">American alligator</name>
    <dbReference type="NCBI Taxonomy" id="8496"/>
    <lineage>
        <taxon>Eukaryota</taxon>
        <taxon>Metazoa</taxon>
        <taxon>Chordata</taxon>
        <taxon>Craniata</taxon>
        <taxon>Vertebrata</taxon>
        <taxon>Euteleostomi</taxon>
        <taxon>Archelosauria</taxon>
        <taxon>Archosauria</taxon>
        <taxon>Crocodylia</taxon>
        <taxon>Alligatoridae</taxon>
        <taxon>Alligatorinae</taxon>
        <taxon>Alligator</taxon>
    </lineage>
</organism>
<comment type="caution">
    <text evidence="1">The sequence shown here is derived from an EMBL/GenBank/DDBJ whole genome shotgun (WGS) entry which is preliminary data.</text>
</comment>
<proteinExistence type="predicted"/>
<dbReference type="AlphaFoldDB" id="A0A151N1D1"/>
<name>A0A151N1D1_ALLMI</name>
<evidence type="ECO:0000313" key="1">
    <source>
        <dbReference type="EMBL" id="KYO30584.1"/>
    </source>
</evidence>
<keyword evidence="2" id="KW-1185">Reference proteome</keyword>
<accession>A0A151N1D1</accession>
<gene>
    <name evidence="1" type="ORF">Y1Q_0008228</name>
</gene>
<dbReference type="Proteomes" id="UP000050525">
    <property type="component" value="Unassembled WGS sequence"/>
</dbReference>
<evidence type="ECO:0000313" key="2">
    <source>
        <dbReference type="Proteomes" id="UP000050525"/>
    </source>
</evidence>
<dbReference type="EMBL" id="AKHW03004154">
    <property type="protein sequence ID" value="KYO30584.1"/>
    <property type="molecule type" value="Genomic_DNA"/>
</dbReference>